<evidence type="ECO:0000313" key="4">
    <source>
        <dbReference type="Proteomes" id="UP001610432"/>
    </source>
</evidence>
<dbReference type="InterPro" id="IPR056632">
    <property type="entry name" value="DUF7730"/>
</dbReference>
<evidence type="ECO:0000259" key="2">
    <source>
        <dbReference type="Pfam" id="PF24864"/>
    </source>
</evidence>
<evidence type="ECO:0000256" key="1">
    <source>
        <dbReference type="SAM" id="MobiDB-lite"/>
    </source>
</evidence>
<feature type="region of interest" description="Disordered" evidence="1">
    <location>
        <begin position="56"/>
        <end position="95"/>
    </location>
</feature>
<reference evidence="3 4" key="1">
    <citation type="submission" date="2024-07" db="EMBL/GenBank/DDBJ databases">
        <title>Section-level genome sequencing and comparative genomics of Aspergillus sections Usti and Cavernicolus.</title>
        <authorList>
            <consortium name="Lawrence Berkeley National Laboratory"/>
            <person name="Nybo J.L."/>
            <person name="Vesth T.C."/>
            <person name="Theobald S."/>
            <person name="Frisvad J.C."/>
            <person name="Larsen T.O."/>
            <person name="Kjaerboelling I."/>
            <person name="Rothschild-Mancinelli K."/>
            <person name="Lyhne E.K."/>
            <person name="Kogle M.E."/>
            <person name="Barry K."/>
            <person name="Clum A."/>
            <person name="Na H."/>
            <person name="Ledsgaard L."/>
            <person name="Lin J."/>
            <person name="Lipzen A."/>
            <person name="Kuo A."/>
            <person name="Riley R."/>
            <person name="Mondo S."/>
            <person name="Labutti K."/>
            <person name="Haridas S."/>
            <person name="Pangalinan J."/>
            <person name="Salamov A.A."/>
            <person name="Simmons B.A."/>
            <person name="Magnuson J.K."/>
            <person name="Chen J."/>
            <person name="Drula E."/>
            <person name="Henrissat B."/>
            <person name="Wiebenga A."/>
            <person name="Lubbers R.J."/>
            <person name="Gomes A.C."/>
            <person name="Macurrencykelacurrency M.R."/>
            <person name="Stajich J."/>
            <person name="Grigoriev I.V."/>
            <person name="Mortensen U.H."/>
            <person name="De Vries R.P."/>
            <person name="Baker S.E."/>
            <person name="Andersen M.R."/>
        </authorList>
    </citation>
    <scope>NUCLEOTIDE SEQUENCE [LARGE SCALE GENOMIC DNA]</scope>
    <source>
        <strain evidence="3 4">CBS 449.75</strain>
    </source>
</reference>
<dbReference type="RefSeq" id="XP_070885742.1">
    <property type="nucleotide sequence ID" value="XM_071033065.1"/>
</dbReference>
<comment type="caution">
    <text evidence="3">The sequence shown here is derived from an EMBL/GenBank/DDBJ whole genome shotgun (WGS) entry which is preliminary data.</text>
</comment>
<dbReference type="GeneID" id="98148137"/>
<gene>
    <name evidence="3" type="ORF">BJX67DRAFT_381691</name>
</gene>
<proteinExistence type="predicted"/>
<organism evidence="3 4">
    <name type="scientific">Aspergillus lucknowensis</name>
    <dbReference type="NCBI Taxonomy" id="176173"/>
    <lineage>
        <taxon>Eukaryota</taxon>
        <taxon>Fungi</taxon>
        <taxon>Dikarya</taxon>
        <taxon>Ascomycota</taxon>
        <taxon>Pezizomycotina</taxon>
        <taxon>Eurotiomycetes</taxon>
        <taxon>Eurotiomycetidae</taxon>
        <taxon>Eurotiales</taxon>
        <taxon>Aspergillaceae</taxon>
        <taxon>Aspergillus</taxon>
        <taxon>Aspergillus subgen. Nidulantes</taxon>
    </lineage>
</organism>
<dbReference type="Proteomes" id="UP001610432">
    <property type="component" value="Unassembled WGS sequence"/>
</dbReference>
<dbReference type="PANTHER" id="PTHR38790">
    <property type="entry name" value="2EXR DOMAIN-CONTAINING PROTEIN-RELATED"/>
    <property type="match status" value="1"/>
</dbReference>
<feature type="compositionally biased region" description="Basic and acidic residues" evidence="1">
    <location>
        <begin position="76"/>
        <end position="85"/>
    </location>
</feature>
<keyword evidence="4" id="KW-1185">Reference proteome</keyword>
<evidence type="ECO:0000313" key="3">
    <source>
        <dbReference type="EMBL" id="KAL2866763.1"/>
    </source>
</evidence>
<feature type="domain" description="DUF7730" evidence="2">
    <location>
        <begin position="2"/>
        <end position="194"/>
    </location>
</feature>
<sequence>MDLPSEIRNLIYSYVLQPQRIQIIRAKDASNKYYRLYHIQLPPRDPETQYRRCLPRYFSHSSPSPSPSPSPTLASKGEKKKEPTSKTKKPKKWSPQHALLFTSSRTAAEIMGLVYASTQFVFTSPKAIARFLKTIPAIAKSAINHVELKYTMYNEPRLSRFREIKLRSDRNWFMACRDIADRFPELNVLHVELGVFEAPIDLQIGEPWSLPVLAFQGKGKEGGGLRFMQMKVKCNNFSEGEKRNVERDIEKLLMDPIAYQMREDAKLARELNEPVRGLSVLKLVFK</sequence>
<name>A0ABR4LQF1_9EURO</name>
<accession>A0ABR4LQF1</accession>
<dbReference type="PANTHER" id="PTHR38790:SF8">
    <property type="entry name" value="F-BOX DOMAIN-CONTAINING PROTEIN"/>
    <property type="match status" value="1"/>
</dbReference>
<dbReference type="Pfam" id="PF24864">
    <property type="entry name" value="DUF7730"/>
    <property type="match status" value="1"/>
</dbReference>
<protein>
    <recommendedName>
        <fullName evidence="2">DUF7730 domain-containing protein</fullName>
    </recommendedName>
</protein>
<dbReference type="EMBL" id="JBFXLQ010000023">
    <property type="protein sequence ID" value="KAL2866763.1"/>
    <property type="molecule type" value="Genomic_DNA"/>
</dbReference>